<dbReference type="InterPro" id="IPR010730">
    <property type="entry name" value="HET"/>
</dbReference>
<keyword evidence="3" id="KW-1185">Reference proteome</keyword>
<protein>
    <recommendedName>
        <fullName evidence="1">Heterokaryon incompatibility domain-containing protein</fullName>
    </recommendedName>
</protein>
<organism evidence="2 3">
    <name type="scientific">Byssothecium circinans</name>
    <dbReference type="NCBI Taxonomy" id="147558"/>
    <lineage>
        <taxon>Eukaryota</taxon>
        <taxon>Fungi</taxon>
        <taxon>Dikarya</taxon>
        <taxon>Ascomycota</taxon>
        <taxon>Pezizomycotina</taxon>
        <taxon>Dothideomycetes</taxon>
        <taxon>Pleosporomycetidae</taxon>
        <taxon>Pleosporales</taxon>
        <taxon>Massarineae</taxon>
        <taxon>Massarinaceae</taxon>
        <taxon>Byssothecium</taxon>
    </lineage>
</organism>
<dbReference type="Pfam" id="PF06985">
    <property type="entry name" value="HET"/>
    <property type="match status" value="1"/>
</dbReference>
<name>A0A6A5U762_9PLEO</name>
<proteinExistence type="predicted"/>
<dbReference type="Proteomes" id="UP000800035">
    <property type="component" value="Unassembled WGS sequence"/>
</dbReference>
<evidence type="ECO:0000259" key="1">
    <source>
        <dbReference type="Pfam" id="PF06985"/>
    </source>
</evidence>
<reference evidence="2" key="1">
    <citation type="journal article" date="2020" name="Stud. Mycol.">
        <title>101 Dothideomycetes genomes: a test case for predicting lifestyles and emergence of pathogens.</title>
        <authorList>
            <person name="Haridas S."/>
            <person name="Albert R."/>
            <person name="Binder M."/>
            <person name="Bloem J."/>
            <person name="Labutti K."/>
            <person name="Salamov A."/>
            <person name="Andreopoulos B."/>
            <person name="Baker S."/>
            <person name="Barry K."/>
            <person name="Bills G."/>
            <person name="Bluhm B."/>
            <person name="Cannon C."/>
            <person name="Castanera R."/>
            <person name="Culley D."/>
            <person name="Daum C."/>
            <person name="Ezra D."/>
            <person name="Gonzalez J."/>
            <person name="Henrissat B."/>
            <person name="Kuo A."/>
            <person name="Liang C."/>
            <person name="Lipzen A."/>
            <person name="Lutzoni F."/>
            <person name="Magnuson J."/>
            <person name="Mondo S."/>
            <person name="Nolan M."/>
            <person name="Ohm R."/>
            <person name="Pangilinan J."/>
            <person name="Park H.-J."/>
            <person name="Ramirez L."/>
            <person name="Alfaro M."/>
            <person name="Sun H."/>
            <person name="Tritt A."/>
            <person name="Yoshinaga Y."/>
            <person name="Zwiers L.-H."/>
            <person name="Turgeon B."/>
            <person name="Goodwin S."/>
            <person name="Spatafora J."/>
            <person name="Crous P."/>
            <person name="Grigoriev I."/>
        </authorList>
    </citation>
    <scope>NUCLEOTIDE SEQUENCE</scope>
    <source>
        <strain evidence="2">CBS 675.92</strain>
    </source>
</reference>
<dbReference type="AlphaFoldDB" id="A0A6A5U762"/>
<accession>A0A6A5U762</accession>
<feature type="domain" description="Heterokaryon incompatibility" evidence="1">
    <location>
        <begin position="43"/>
        <end position="145"/>
    </location>
</feature>
<sequence>MDPYARIDTESDEIRLIEILPGNFDDYIELHLRVASLQRDLDYDALSYVWKPLYGMSGKEVAPVIVKGQQDHRISIGENLDAALRHLRHPKEARIMWIDALSINQANVRERNHQVALMGKIYSCAQSVIIWLGTSQEDSDFVIDSMASGELK</sequence>
<gene>
    <name evidence="2" type="ORF">CC80DRAFT_464631</name>
</gene>
<dbReference type="EMBL" id="ML976982">
    <property type="protein sequence ID" value="KAF1960534.1"/>
    <property type="molecule type" value="Genomic_DNA"/>
</dbReference>
<dbReference type="PANTHER" id="PTHR24148:SF82">
    <property type="entry name" value="HETEROKARYON INCOMPATIBILITY DOMAIN-CONTAINING PROTEIN"/>
    <property type="match status" value="1"/>
</dbReference>
<dbReference type="OrthoDB" id="3553147at2759"/>
<dbReference type="PANTHER" id="PTHR24148">
    <property type="entry name" value="ANKYRIN REPEAT DOMAIN-CONTAINING PROTEIN 39 HOMOLOG-RELATED"/>
    <property type="match status" value="1"/>
</dbReference>
<dbReference type="InterPro" id="IPR052895">
    <property type="entry name" value="HetReg/Transcr_Mod"/>
</dbReference>
<evidence type="ECO:0000313" key="3">
    <source>
        <dbReference type="Proteomes" id="UP000800035"/>
    </source>
</evidence>
<evidence type="ECO:0000313" key="2">
    <source>
        <dbReference type="EMBL" id="KAF1960534.1"/>
    </source>
</evidence>